<feature type="domain" description="Guanylate cyclase" evidence="2">
    <location>
        <begin position="172"/>
        <end position="281"/>
    </location>
</feature>
<dbReference type="InterPro" id="IPR050697">
    <property type="entry name" value="Adenylyl/Guanylyl_Cyclase_3/4"/>
</dbReference>
<dbReference type="SMART" id="SM00044">
    <property type="entry name" value="CYCc"/>
    <property type="match status" value="1"/>
</dbReference>
<dbReference type="AlphaFoldDB" id="A0A7Y9RRD7"/>
<dbReference type="SUPFAM" id="SSF55073">
    <property type="entry name" value="Nucleotide cyclase"/>
    <property type="match status" value="1"/>
</dbReference>
<dbReference type="InterPro" id="IPR001054">
    <property type="entry name" value="A/G_cyclase"/>
</dbReference>
<evidence type="ECO:0000259" key="2">
    <source>
        <dbReference type="PROSITE" id="PS50125"/>
    </source>
</evidence>
<dbReference type="PANTHER" id="PTHR43081:SF1">
    <property type="entry name" value="ADENYLATE CYCLASE, TERMINAL-DIFFERENTIATION SPECIFIC"/>
    <property type="match status" value="1"/>
</dbReference>
<keyword evidence="4" id="KW-1185">Reference proteome</keyword>
<protein>
    <submittedName>
        <fullName evidence="3">Adenylate cyclase</fullName>
        <ecNumber evidence="3">4.6.1.1</ecNumber>
    </submittedName>
</protein>
<dbReference type="GO" id="GO:0004016">
    <property type="term" value="F:adenylate cyclase activity"/>
    <property type="evidence" value="ECO:0007669"/>
    <property type="project" value="UniProtKB-EC"/>
</dbReference>
<name>A0A7Y9RRD7_9ACTN</name>
<dbReference type="PANTHER" id="PTHR43081">
    <property type="entry name" value="ADENYLATE CYCLASE, TERMINAL-DIFFERENTIATION SPECIFIC-RELATED"/>
    <property type="match status" value="1"/>
</dbReference>
<dbReference type="Proteomes" id="UP000544110">
    <property type="component" value="Unassembled WGS sequence"/>
</dbReference>
<dbReference type="GO" id="GO:0035556">
    <property type="term" value="P:intracellular signal transduction"/>
    <property type="evidence" value="ECO:0007669"/>
    <property type="project" value="InterPro"/>
</dbReference>
<proteinExistence type="inferred from homology"/>
<accession>A0A7Y9RRD7</accession>
<keyword evidence="3" id="KW-0456">Lyase</keyword>
<dbReference type="EMBL" id="JACCAC010000001">
    <property type="protein sequence ID" value="NYG55176.1"/>
    <property type="molecule type" value="Genomic_DNA"/>
</dbReference>
<evidence type="ECO:0000313" key="3">
    <source>
        <dbReference type="EMBL" id="NYG55176.1"/>
    </source>
</evidence>
<evidence type="ECO:0000256" key="1">
    <source>
        <dbReference type="ARBA" id="ARBA00005381"/>
    </source>
</evidence>
<comment type="caution">
    <text evidence="3">The sequence shown here is derived from an EMBL/GenBank/DDBJ whole genome shotgun (WGS) entry which is preliminary data.</text>
</comment>
<dbReference type="PROSITE" id="PS50125">
    <property type="entry name" value="GUANYLATE_CYCLASE_2"/>
    <property type="match status" value="1"/>
</dbReference>
<dbReference type="GO" id="GO:0009190">
    <property type="term" value="P:cyclic nucleotide biosynthetic process"/>
    <property type="evidence" value="ECO:0007669"/>
    <property type="project" value="InterPro"/>
</dbReference>
<sequence length="328" mass="35195">MSSPSETPEQPGLAALIMGELPAFDAEEVAEQAGVSVEQARRLWRALGFPQLDDARGFTSSDVAAVSTLYRTVESGALDFDTAVDLTRAVGQTMARLADWGVGTLLDRVEALERGEQATGSRLGSARRLLEELGEPFEALLTYSWRRHLVAAVARMEALGADDEDLHTSNLTVGFADIVSFTALSNQLEEGRIGDLVELFESRCGDVVAAHGGRVVKSIGDSVLFTTDTPVAAVEIAEGIIAVIGRDPRMPDVRVGLATGSVVMRLGDVFGPPVNMAARLTAVARRNRVIVDAVTAKRLPPEDFDTRRLPARPVRGFGLVEPVAVRRH</sequence>
<evidence type="ECO:0000313" key="4">
    <source>
        <dbReference type="Proteomes" id="UP000544110"/>
    </source>
</evidence>
<reference evidence="3 4" key="1">
    <citation type="submission" date="2020-07" db="EMBL/GenBank/DDBJ databases">
        <title>Sequencing the genomes of 1000 actinobacteria strains.</title>
        <authorList>
            <person name="Klenk H.-P."/>
        </authorList>
    </citation>
    <scope>NUCLEOTIDE SEQUENCE [LARGE SCALE GENOMIC DNA]</scope>
    <source>
        <strain evidence="3 4">DSM 24552</strain>
    </source>
</reference>
<dbReference type="Gene3D" id="3.30.70.1230">
    <property type="entry name" value="Nucleotide cyclase"/>
    <property type="match status" value="1"/>
</dbReference>
<dbReference type="EC" id="4.6.1.1" evidence="3"/>
<dbReference type="InterPro" id="IPR029787">
    <property type="entry name" value="Nucleotide_cyclase"/>
</dbReference>
<dbReference type="CDD" id="cd07302">
    <property type="entry name" value="CHD"/>
    <property type="match status" value="1"/>
</dbReference>
<comment type="similarity">
    <text evidence="1">Belongs to the adenylyl cyclase class-3 family.</text>
</comment>
<gene>
    <name evidence="3" type="ORF">BJ989_001480</name>
</gene>
<dbReference type="Pfam" id="PF00211">
    <property type="entry name" value="Guanylate_cyc"/>
    <property type="match status" value="1"/>
</dbReference>
<dbReference type="RefSeq" id="WP_343049170.1">
    <property type="nucleotide sequence ID" value="NZ_JACCAC010000001.1"/>
</dbReference>
<organism evidence="3 4">
    <name type="scientific">Nocardioides perillae</name>
    <dbReference type="NCBI Taxonomy" id="1119534"/>
    <lineage>
        <taxon>Bacteria</taxon>
        <taxon>Bacillati</taxon>
        <taxon>Actinomycetota</taxon>
        <taxon>Actinomycetes</taxon>
        <taxon>Propionibacteriales</taxon>
        <taxon>Nocardioidaceae</taxon>
        <taxon>Nocardioides</taxon>
    </lineage>
</organism>